<evidence type="ECO:0000256" key="6">
    <source>
        <dbReference type="ARBA" id="ARBA00022723"/>
    </source>
</evidence>
<organism evidence="21 22">
    <name type="scientific">Chironomus riparius</name>
    <dbReference type="NCBI Taxonomy" id="315576"/>
    <lineage>
        <taxon>Eukaryota</taxon>
        <taxon>Metazoa</taxon>
        <taxon>Ecdysozoa</taxon>
        <taxon>Arthropoda</taxon>
        <taxon>Hexapoda</taxon>
        <taxon>Insecta</taxon>
        <taxon>Pterygota</taxon>
        <taxon>Neoptera</taxon>
        <taxon>Endopterygota</taxon>
        <taxon>Diptera</taxon>
        <taxon>Nematocera</taxon>
        <taxon>Chironomoidea</taxon>
        <taxon>Chironomidae</taxon>
        <taxon>Chironominae</taxon>
        <taxon>Chironomus</taxon>
    </lineage>
</organism>
<evidence type="ECO:0000256" key="17">
    <source>
        <dbReference type="SAM" id="SignalP"/>
    </source>
</evidence>
<dbReference type="PANTHER" id="PTHR11533:SF290">
    <property type="entry name" value="AMINOPEPTIDASE"/>
    <property type="match status" value="1"/>
</dbReference>
<evidence type="ECO:0000313" key="21">
    <source>
        <dbReference type="EMBL" id="CAG9807954.1"/>
    </source>
</evidence>
<keyword evidence="16" id="KW-0031">Aminopeptidase</keyword>
<evidence type="ECO:0000256" key="10">
    <source>
        <dbReference type="ARBA" id="ARBA00023049"/>
    </source>
</evidence>
<dbReference type="InterPro" id="IPR024571">
    <property type="entry name" value="ERAP1-like_C_dom"/>
</dbReference>
<evidence type="ECO:0000256" key="7">
    <source>
        <dbReference type="ARBA" id="ARBA00022729"/>
    </source>
</evidence>
<dbReference type="OrthoDB" id="7788997at2759"/>
<protein>
    <recommendedName>
        <fullName evidence="16">Aminopeptidase</fullName>
        <ecNumber evidence="16">3.4.11.-</ecNumber>
    </recommendedName>
</protein>
<feature type="domain" description="Peptidase M1 membrane alanine aminopeptidase" evidence="18">
    <location>
        <begin position="271"/>
        <end position="483"/>
    </location>
</feature>
<evidence type="ECO:0000313" key="22">
    <source>
        <dbReference type="Proteomes" id="UP001153620"/>
    </source>
</evidence>
<dbReference type="GO" id="GO:0006508">
    <property type="term" value="P:proteolysis"/>
    <property type="evidence" value="ECO:0007669"/>
    <property type="project" value="UniProtKB-KW"/>
</dbReference>
<accession>A0A9N9S2H3</accession>
<dbReference type="Pfam" id="PF01433">
    <property type="entry name" value="Peptidase_M1"/>
    <property type="match status" value="1"/>
</dbReference>
<keyword evidence="5 16" id="KW-0645">Protease</keyword>
<evidence type="ECO:0000256" key="15">
    <source>
        <dbReference type="PIRSR" id="PIRSR634016-4"/>
    </source>
</evidence>
<dbReference type="InterPro" id="IPR045357">
    <property type="entry name" value="Aminopeptidase_N-like_N"/>
</dbReference>
<evidence type="ECO:0000256" key="4">
    <source>
        <dbReference type="ARBA" id="ARBA00022622"/>
    </source>
</evidence>
<feature type="domain" description="Aminopeptidase N-like N-terminal" evidence="20">
    <location>
        <begin position="52"/>
        <end position="236"/>
    </location>
</feature>
<evidence type="ECO:0000259" key="20">
    <source>
        <dbReference type="Pfam" id="PF17900"/>
    </source>
</evidence>
<evidence type="ECO:0000256" key="14">
    <source>
        <dbReference type="PIRSR" id="PIRSR634016-3"/>
    </source>
</evidence>
<evidence type="ECO:0000256" key="1">
    <source>
        <dbReference type="ARBA" id="ARBA00004609"/>
    </source>
</evidence>
<feature type="chain" id="PRO_5040320876" description="Aminopeptidase" evidence="17">
    <location>
        <begin position="20"/>
        <end position="952"/>
    </location>
</feature>
<comment type="similarity">
    <text evidence="2 16">Belongs to the peptidase M1 family.</text>
</comment>
<keyword evidence="3" id="KW-1003">Cell membrane</keyword>
<feature type="binding site" evidence="14">
    <location>
        <position position="349"/>
    </location>
    <ligand>
        <name>Zn(2+)</name>
        <dbReference type="ChEBI" id="CHEBI:29105"/>
        <note>catalytic</note>
    </ligand>
</feature>
<comment type="cofactor">
    <cofactor evidence="14 16">
        <name>Zn(2+)</name>
        <dbReference type="ChEBI" id="CHEBI:29105"/>
    </cofactor>
    <text evidence="14 16">Binds 1 zinc ion per subunit.</text>
</comment>
<evidence type="ECO:0000259" key="18">
    <source>
        <dbReference type="Pfam" id="PF01433"/>
    </source>
</evidence>
<dbReference type="PANTHER" id="PTHR11533">
    <property type="entry name" value="PROTEASE M1 ZINC METALLOPROTEASE"/>
    <property type="match status" value="1"/>
</dbReference>
<keyword evidence="8 16" id="KW-0378">Hydrolase</keyword>
<dbReference type="InterPro" id="IPR042097">
    <property type="entry name" value="Aminopeptidase_N-like_N_sf"/>
</dbReference>
<keyword evidence="9 14" id="KW-0862">Zinc</keyword>
<dbReference type="GO" id="GO:0098552">
    <property type="term" value="C:side of membrane"/>
    <property type="evidence" value="ECO:0007669"/>
    <property type="project" value="UniProtKB-KW"/>
</dbReference>
<keyword evidence="11" id="KW-0472">Membrane</keyword>
<dbReference type="InterPro" id="IPR014782">
    <property type="entry name" value="Peptidase_M1_dom"/>
</dbReference>
<feature type="binding site" evidence="14">
    <location>
        <position position="368"/>
    </location>
    <ligand>
        <name>Zn(2+)</name>
        <dbReference type="ChEBI" id="CHEBI:29105"/>
        <note>catalytic</note>
    </ligand>
</feature>
<evidence type="ECO:0000256" key="16">
    <source>
        <dbReference type="RuleBase" id="RU364040"/>
    </source>
</evidence>
<feature type="site" description="Transition state stabilizer" evidence="15">
    <location>
        <position position="431"/>
    </location>
</feature>
<dbReference type="GO" id="GO:0005886">
    <property type="term" value="C:plasma membrane"/>
    <property type="evidence" value="ECO:0007669"/>
    <property type="project" value="UniProtKB-SubCell"/>
</dbReference>
<dbReference type="GO" id="GO:0005737">
    <property type="term" value="C:cytoplasm"/>
    <property type="evidence" value="ECO:0007669"/>
    <property type="project" value="TreeGrafter"/>
</dbReference>
<dbReference type="InterPro" id="IPR001930">
    <property type="entry name" value="Peptidase_M1"/>
</dbReference>
<dbReference type="InterPro" id="IPR050344">
    <property type="entry name" value="Peptidase_M1_aminopeptidases"/>
</dbReference>
<keyword evidence="7 17" id="KW-0732">Signal</keyword>
<dbReference type="Gene3D" id="1.10.390.10">
    <property type="entry name" value="Neutral Protease Domain 2"/>
    <property type="match status" value="1"/>
</dbReference>
<dbReference type="Gene3D" id="1.25.50.20">
    <property type="match status" value="1"/>
</dbReference>
<dbReference type="InterPro" id="IPR027268">
    <property type="entry name" value="Peptidase_M4/M1_CTD_sf"/>
</dbReference>
<feature type="domain" description="ERAP1-like C-terminal" evidence="19">
    <location>
        <begin position="581"/>
        <end position="880"/>
    </location>
</feature>
<keyword evidence="6 14" id="KW-0479">Metal-binding</keyword>
<dbReference type="SUPFAM" id="SSF63737">
    <property type="entry name" value="Leukotriene A4 hydrolase N-terminal domain"/>
    <property type="match status" value="1"/>
</dbReference>
<dbReference type="GO" id="GO:0005615">
    <property type="term" value="C:extracellular space"/>
    <property type="evidence" value="ECO:0007669"/>
    <property type="project" value="TreeGrafter"/>
</dbReference>
<dbReference type="EC" id="3.4.11.-" evidence="16"/>
<evidence type="ECO:0000256" key="5">
    <source>
        <dbReference type="ARBA" id="ARBA00022670"/>
    </source>
</evidence>
<dbReference type="Pfam" id="PF11838">
    <property type="entry name" value="ERAP1_C"/>
    <property type="match status" value="1"/>
</dbReference>
<evidence type="ECO:0000256" key="13">
    <source>
        <dbReference type="ARBA" id="ARBA00023288"/>
    </source>
</evidence>
<proteinExistence type="inferred from homology"/>
<keyword evidence="10 16" id="KW-0482">Metalloprotease</keyword>
<evidence type="ECO:0000256" key="12">
    <source>
        <dbReference type="ARBA" id="ARBA00023180"/>
    </source>
</evidence>
<dbReference type="Gene3D" id="2.60.40.1730">
    <property type="entry name" value="tricorn interacting facor f3 domain"/>
    <property type="match status" value="1"/>
</dbReference>
<feature type="signal peptide" evidence="17">
    <location>
        <begin position="1"/>
        <end position="19"/>
    </location>
</feature>
<dbReference type="SUPFAM" id="SSF55486">
    <property type="entry name" value="Metalloproteases ('zincins'), catalytic domain"/>
    <property type="match status" value="1"/>
</dbReference>
<dbReference type="GO" id="GO:0043171">
    <property type="term" value="P:peptide catabolic process"/>
    <property type="evidence" value="ECO:0007669"/>
    <property type="project" value="TreeGrafter"/>
</dbReference>
<evidence type="ECO:0000256" key="11">
    <source>
        <dbReference type="ARBA" id="ARBA00023136"/>
    </source>
</evidence>
<dbReference type="InterPro" id="IPR034016">
    <property type="entry name" value="M1_APN-typ"/>
</dbReference>
<dbReference type="GO" id="GO:0070006">
    <property type="term" value="F:metalloaminopeptidase activity"/>
    <property type="evidence" value="ECO:0007669"/>
    <property type="project" value="TreeGrafter"/>
</dbReference>
<keyword evidence="13" id="KW-0449">Lipoprotein</keyword>
<dbReference type="FunFam" id="2.60.40.1910:FF:000008">
    <property type="entry name" value="Aminopeptidase"/>
    <property type="match status" value="1"/>
</dbReference>
<dbReference type="EMBL" id="OU895879">
    <property type="protein sequence ID" value="CAG9807954.1"/>
    <property type="molecule type" value="Genomic_DNA"/>
</dbReference>
<dbReference type="AlphaFoldDB" id="A0A9N9S2H3"/>
<evidence type="ECO:0000256" key="8">
    <source>
        <dbReference type="ARBA" id="ARBA00022801"/>
    </source>
</evidence>
<dbReference type="GO" id="GO:0042277">
    <property type="term" value="F:peptide binding"/>
    <property type="evidence" value="ECO:0007669"/>
    <property type="project" value="TreeGrafter"/>
</dbReference>
<keyword evidence="22" id="KW-1185">Reference proteome</keyword>
<keyword evidence="4" id="KW-0336">GPI-anchor</keyword>
<dbReference type="GO" id="GO:0008270">
    <property type="term" value="F:zinc ion binding"/>
    <property type="evidence" value="ECO:0007669"/>
    <property type="project" value="UniProtKB-UniRule"/>
</dbReference>
<gene>
    <name evidence="21" type="ORF">CHIRRI_LOCUS10800</name>
</gene>
<keyword evidence="12" id="KW-0325">Glycoprotein</keyword>
<dbReference type="CDD" id="cd09601">
    <property type="entry name" value="M1_APN-Q_like"/>
    <property type="match status" value="1"/>
</dbReference>
<dbReference type="PRINTS" id="PR00756">
    <property type="entry name" value="ALADIPTASE"/>
</dbReference>
<evidence type="ECO:0000256" key="9">
    <source>
        <dbReference type="ARBA" id="ARBA00022833"/>
    </source>
</evidence>
<evidence type="ECO:0000256" key="2">
    <source>
        <dbReference type="ARBA" id="ARBA00010136"/>
    </source>
</evidence>
<dbReference type="Gene3D" id="2.60.40.1910">
    <property type="match status" value="1"/>
</dbReference>
<sequence length="952" mass="111293">MWKVLILFVYLTIETLVVGSFENFNLNAKSIQKYSGIGEDVTSYRLPNTTIPQIYSIGLTFRDEVSFLGSVYIKINVLESTNVITLHSSVLILNTSLTKSYMHGAAVAHTHDIDVEREFLLIKTTEEILLKDSILWLTISYIGYISTINEGVFRTTFKKPNGDLSYYIATQMKPNFARRVFPSYDEPRFKAKFIISLNHTAQQKTISNIEEQESIEDHYGRRITVFNHTRYMPTYLIAFVIFDFNATEYRTTNNILLRTFSNQIEIQNTEFGLETTEQALYMFENNFSFEIQYELYKLDQVALPLFNQCNVASYGIAFYRENCFLYEPTINSIKEKESAVLSIVNNVCHQVLDNRLTPSWWSTQWLFEGLCRFYEYFIASKIYPEMVLEGLFSVEIMENALVYDSLSATHSLSHYEESPGGVRKLFDTITYNKSASVLRMFFHSLSETTFTKGLKIYLSKFTLNSLGVTFQQDIYDAWQLAANEDNTALGGYKVEELFSCWENQEGYPILFVERSYNNHRVSFTQKPFTMSSKRYSNFLWFIPITYTSKAHSKSSLQPKIWLQKKKTFDILIDGLLPSSYLLVNVERMGYYRVQYDEANWMLISKELSRMDPSSNISPISRAMLMNDASIFLTRNMLRARIFLELMKHLEHDIEYIPWLVATRSLQYMRLMIMNGNSKLSDDFKRFLQKLFFKVYSTYGIEEKPEEPQYHKHIRNIAISWSCGVHLQSCLDATREKLWKYMLDERNFSLSVDHEYVIFCKGLIMITEHEFDFIWKIFKNTKDPARRNLYLNSMGCIEDELILMKFILMIIESNDIDYVLNNEWKTILKATYSNNLVGLRVTLHFLRQHYDAFIELLHELNSLSSMNEILRDIAHRINDNSLSATLSDLLVIYNVNKDVNEEIHTIVSGNLQWLKTYSSDIQDFLNDFHSSTSLSTSSIVVWYLSIIIFGFLT</sequence>
<reference evidence="21" key="1">
    <citation type="submission" date="2022-01" db="EMBL/GenBank/DDBJ databases">
        <authorList>
            <person name="King R."/>
        </authorList>
    </citation>
    <scope>NUCLEOTIDE SEQUENCE</scope>
</reference>
<dbReference type="Pfam" id="PF17900">
    <property type="entry name" value="Peptidase_M1_N"/>
    <property type="match status" value="1"/>
</dbReference>
<reference evidence="21" key="2">
    <citation type="submission" date="2022-10" db="EMBL/GenBank/DDBJ databases">
        <authorList>
            <consortium name="ENA_rothamsted_submissions"/>
            <consortium name="culmorum"/>
            <person name="King R."/>
        </authorList>
    </citation>
    <scope>NUCLEOTIDE SEQUENCE</scope>
</reference>
<dbReference type="Proteomes" id="UP001153620">
    <property type="component" value="Chromosome 3"/>
</dbReference>
<comment type="subcellular location">
    <subcellularLocation>
        <location evidence="1">Cell membrane</location>
        <topology evidence="1">Lipid-anchor</topology>
        <topology evidence="1">GPI-anchor</topology>
    </subcellularLocation>
</comment>
<name>A0A9N9S2H3_9DIPT</name>
<evidence type="ECO:0000259" key="19">
    <source>
        <dbReference type="Pfam" id="PF11838"/>
    </source>
</evidence>
<evidence type="ECO:0000256" key="3">
    <source>
        <dbReference type="ARBA" id="ARBA00022475"/>
    </source>
</evidence>